<dbReference type="Pfam" id="PF00270">
    <property type="entry name" value="DEAD"/>
    <property type="match status" value="1"/>
</dbReference>
<comment type="caution">
    <text evidence="7">The sequence shown here is derived from an EMBL/GenBank/DDBJ whole genome shotgun (WGS) entry which is preliminary data.</text>
</comment>
<proteinExistence type="predicted"/>
<dbReference type="InterPro" id="IPR027417">
    <property type="entry name" value="P-loop_NTPase"/>
</dbReference>
<evidence type="ECO:0000256" key="1">
    <source>
        <dbReference type="ARBA" id="ARBA00022741"/>
    </source>
</evidence>
<evidence type="ECO:0000256" key="2">
    <source>
        <dbReference type="ARBA" id="ARBA00022801"/>
    </source>
</evidence>
<dbReference type="InterPro" id="IPR011545">
    <property type="entry name" value="DEAD/DEAH_box_helicase_dom"/>
</dbReference>
<dbReference type="SUPFAM" id="SSF52540">
    <property type="entry name" value="P-loop containing nucleoside triphosphate hydrolases"/>
    <property type="match status" value="1"/>
</dbReference>
<dbReference type="FunFam" id="3.40.50.300:FF:000083">
    <property type="entry name" value="ATP-dependent RNA helicase DOB1"/>
    <property type="match status" value="1"/>
</dbReference>
<evidence type="ECO:0000259" key="6">
    <source>
        <dbReference type="PROSITE" id="PS51194"/>
    </source>
</evidence>
<dbReference type="OrthoDB" id="64767at2759"/>
<dbReference type="GO" id="GO:0000460">
    <property type="term" value="P:maturation of 5.8S rRNA"/>
    <property type="evidence" value="ECO:0007669"/>
    <property type="project" value="TreeGrafter"/>
</dbReference>
<gene>
    <name evidence="7" type="ORF">KIPB_003265</name>
</gene>
<dbReference type="GO" id="GO:0005524">
    <property type="term" value="F:ATP binding"/>
    <property type="evidence" value="ECO:0007669"/>
    <property type="project" value="UniProtKB-KW"/>
</dbReference>
<dbReference type="Proteomes" id="UP000265618">
    <property type="component" value="Unassembled WGS sequence"/>
</dbReference>
<dbReference type="GO" id="GO:0004386">
    <property type="term" value="F:helicase activity"/>
    <property type="evidence" value="ECO:0007669"/>
    <property type="project" value="UniProtKB-KW"/>
</dbReference>
<keyword evidence="1" id="KW-0547">Nucleotide-binding</keyword>
<dbReference type="InterPro" id="IPR050699">
    <property type="entry name" value="RNA-DNA_Helicase"/>
</dbReference>
<dbReference type="SMART" id="SM00487">
    <property type="entry name" value="DEXDc"/>
    <property type="match status" value="1"/>
</dbReference>
<feature type="non-terminal residue" evidence="7">
    <location>
        <position position="1"/>
    </location>
</feature>
<dbReference type="PROSITE" id="PS51194">
    <property type="entry name" value="HELICASE_CTER"/>
    <property type="match status" value="1"/>
</dbReference>
<keyword evidence="4" id="KW-0067">ATP-binding</keyword>
<dbReference type="InterPro" id="IPR001650">
    <property type="entry name" value="Helicase_C-like"/>
</dbReference>
<evidence type="ECO:0000313" key="7">
    <source>
        <dbReference type="EMBL" id="GIQ82178.1"/>
    </source>
</evidence>
<dbReference type="CDD" id="cd18795">
    <property type="entry name" value="SF2_C_Ski2"/>
    <property type="match status" value="1"/>
</dbReference>
<dbReference type="Pfam" id="PF00271">
    <property type="entry name" value="Helicase_C"/>
    <property type="match status" value="1"/>
</dbReference>
<dbReference type="SMART" id="SM00490">
    <property type="entry name" value="HELICc"/>
    <property type="match status" value="1"/>
</dbReference>
<dbReference type="AlphaFoldDB" id="A0A9K3CTT6"/>
<evidence type="ECO:0000256" key="3">
    <source>
        <dbReference type="ARBA" id="ARBA00022806"/>
    </source>
</evidence>
<dbReference type="InterPro" id="IPR014001">
    <property type="entry name" value="Helicase_ATP-bd"/>
</dbReference>
<keyword evidence="8" id="KW-1185">Reference proteome</keyword>
<feature type="domain" description="Helicase ATP-binding" evidence="5">
    <location>
        <begin position="17"/>
        <end position="173"/>
    </location>
</feature>
<evidence type="ECO:0000256" key="4">
    <source>
        <dbReference type="ARBA" id="ARBA00022840"/>
    </source>
</evidence>
<sequence>MVRTYPFVLDPFQMKAVGAIHRDESVLVSAHTSAGKTVVAEYAIASALAKGQRVIYTSPIKALSNQKYRDLARCFPSVGLMTGDTTVNEGADCMVMTTEILRSMLFQGAELMRTVGWVIFDEIHYMTDAERGVVWEETIVQLPHRVRYVFLSATIPNAEEFAGWISRVHEQRVHVVYTEYRPVPLRHFILPVGADGLFLLLDETKKFYGDNLTKATAIASKLPNDGKGQAARKMSDDLVKKTLLRTIQLLVKKDLCPTICFAFGKVKCEKYAQSLNVLKLLKPEEQELFDTIFDNAVQVLPEEDRNLNMVKGARKYLRNGIGIHHSGLLPWLKELTEILFQEGLVKVLFATETFAMGLNLPARTVVFTELTKFDGVQSRHLAAGEYIQMAGRAGRRGLDTQGIVVSMLQPGENAKDLGSVVRGKPNALNSAFRVSFSMVLNMRRQAGADPEHILRNSLLQYQNQASLPKTKLELLREAATLNQEGQQLIDTLNLGVRDHHLAQEKMVRDQAARDAAQYQNRGMGKKAKKNRRNKDTVKAPGSAIVQVPVTPSTLTTPPITLEDIAEYCGIQSAYNESEWLVRRKMTEYKNLQRHMAPGKIVYIRACGMDFGPAIVTSHKPYTSRDNRPMLCDGDRHCVDVVLRAKNYVPTKQRGNMPPLLHPYYKNQGFAAPGDEEEMLEERTANGLPIPCSRKEGGALRIPVTLSCIAAVCRGSTPGPYGKSMDEHLLRKLETKCTRSKNETWDNPWN</sequence>
<reference evidence="7 8" key="1">
    <citation type="journal article" date="2018" name="PLoS ONE">
        <title>The draft genome of Kipferlia bialata reveals reductive genome evolution in fornicate parasites.</title>
        <authorList>
            <person name="Tanifuji G."/>
            <person name="Takabayashi S."/>
            <person name="Kume K."/>
            <person name="Takagi M."/>
            <person name="Nakayama T."/>
            <person name="Kamikawa R."/>
            <person name="Inagaki Y."/>
            <person name="Hashimoto T."/>
        </authorList>
    </citation>
    <scope>NUCLEOTIDE SEQUENCE [LARGE SCALE GENOMIC DNA]</scope>
    <source>
        <strain evidence="7">NY0173</strain>
    </source>
</reference>
<organism evidence="7 8">
    <name type="scientific">Kipferlia bialata</name>
    <dbReference type="NCBI Taxonomy" id="797122"/>
    <lineage>
        <taxon>Eukaryota</taxon>
        <taxon>Metamonada</taxon>
        <taxon>Carpediemonas-like organisms</taxon>
        <taxon>Kipferlia</taxon>
    </lineage>
</organism>
<dbReference type="PANTHER" id="PTHR12131">
    <property type="entry name" value="ATP-DEPENDENT RNA AND DNA HELICASE"/>
    <property type="match status" value="1"/>
</dbReference>
<dbReference type="GO" id="GO:0016787">
    <property type="term" value="F:hydrolase activity"/>
    <property type="evidence" value="ECO:0007669"/>
    <property type="project" value="UniProtKB-KW"/>
</dbReference>
<protein>
    <submittedName>
        <fullName evidence="7">Uncharacterized protein</fullName>
    </submittedName>
</protein>
<evidence type="ECO:0000313" key="8">
    <source>
        <dbReference type="Proteomes" id="UP000265618"/>
    </source>
</evidence>
<dbReference type="Gene3D" id="3.40.50.300">
    <property type="entry name" value="P-loop containing nucleotide triphosphate hydrolases"/>
    <property type="match status" value="2"/>
</dbReference>
<keyword evidence="3" id="KW-0347">Helicase</keyword>
<name>A0A9K3CTT6_9EUKA</name>
<dbReference type="PANTHER" id="PTHR12131:SF7">
    <property type="entry name" value="EXOSOME RNA HELICASE MTR4"/>
    <property type="match status" value="1"/>
</dbReference>
<dbReference type="GO" id="GO:0005634">
    <property type="term" value="C:nucleus"/>
    <property type="evidence" value="ECO:0007669"/>
    <property type="project" value="TreeGrafter"/>
</dbReference>
<accession>A0A9K3CTT6</accession>
<keyword evidence="2" id="KW-0378">Hydrolase</keyword>
<dbReference type="EMBL" id="BDIP01000613">
    <property type="protein sequence ID" value="GIQ82178.1"/>
    <property type="molecule type" value="Genomic_DNA"/>
</dbReference>
<dbReference type="PROSITE" id="PS51192">
    <property type="entry name" value="HELICASE_ATP_BIND_1"/>
    <property type="match status" value="1"/>
</dbReference>
<feature type="domain" description="Helicase C-terminal" evidence="6">
    <location>
        <begin position="276"/>
        <end position="446"/>
    </location>
</feature>
<dbReference type="GO" id="GO:0003676">
    <property type="term" value="F:nucleic acid binding"/>
    <property type="evidence" value="ECO:0007669"/>
    <property type="project" value="InterPro"/>
</dbReference>
<evidence type="ECO:0000259" key="5">
    <source>
        <dbReference type="PROSITE" id="PS51192"/>
    </source>
</evidence>